<gene>
    <name evidence="2" type="ORF">SCF082_LOCUS39068</name>
</gene>
<accession>A0ABP0Q1T8</accession>
<sequence>MLCRKPGGAPRRRRRRRNVPGSSAMQDRPPSRADQDDLEPSECQCYTVKGSGACTSAAARLFGAKAGGIAQGLFWSWAGARLGTVYSNASTWAEGLLEIEVWSSGGRSLNPAVQSTVEAASWETACLQILCFCGGMECRSESWSSLGTLEYGTTFDSAWSLNEANDSVNAETSVVTNDPDLVNLSFAWGIQVSSEPLSGETGLSFSRTLVLEDLDSQRQLLAFCEGTAPDLEIVQRSCWPIDFKRWLQERGSYYPVVPNTFYGSLRQFFDEKARRAVFGSDGQPGAERFLAHRGGHRQGLVLHFPSGQGLRAPGQRHSSHAGKST</sequence>
<comment type="caution">
    <text evidence="2">The sequence shown here is derived from an EMBL/GenBank/DDBJ whole genome shotgun (WGS) entry which is preliminary data.</text>
</comment>
<proteinExistence type="predicted"/>
<keyword evidence="3" id="KW-1185">Reference proteome</keyword>
<feature type="region of interest" description="Disordered" evidence="1">
    <location>
        <begin position="1"/>
        <end position="38"/>
    </location>
</feature>
<dbReference type="Proteomes" id="UP001642464">
    <property type="component" value="Unassembled WGS sequence"/>
</dbReference>
<name>A0ABP0Q1T8_9DINO</name>
<reference evidence="2 3" key="1">
    <citation type="submission" date="2024-02" db="EMBL/GenBank/DDBJ databases">
        <authorList>
            <person name="Chen Y."/>
            <person name="Shah S."/>
            <person name="Dougan E. K."/>
            <person name="Thang M."/>
            <person name="Chan C."/>
        </authorList>
    </citation>
    <scope>NUCLEOTIDE SEQUENCE [LARGE SCALE GENOMIC DNA]</scope>
</reference>
<organism evidence="2 3">
    <name type="scientific">Durusdinium trenchii</name>
    <dbReference type="NCBI Taxonomy" id="1381693"/>
    <lineage>
        <taxon>Eukaryota</taxon>
        <taxon>Sar</taxon>
        <taxon>Alveolata</taxon>
        <taxon>Dinophyceae</taxon>
        <taxon>Suessiales</taxon>
        <taxon>Symbiodiniaceae</taxon>
        <taxon>Durusdinium</taxon>
    </lineage>
</organism>
<evidence type="ECO:0000256" key="1">
    <source>
        <dbReference type="SAM" id="MobiDB-lite"/>
    </source>
</evidence>
<evidence type="ECO:0000313" key="2">
    <source>
        <dbReference type="EMBL" id="CAK9082169.1"/>
    </source>
</evidence>
<dbReference type="EMBL" id="CAXAMM010038929">
    <property type="protein sequence ID" value="CAK9082169.1"/>
    <property type="molecule type" value="Genomic_DNA"/>
</dbReference>
<evidence type="ECO:0000313" key="3">
    <source>
        <dbReference type="Proteomes" id="UP001642464"/>
    </source>
</evidence>
<protein>
    <submittedName>
        <fullName evidence="2">Patched domain-containing protein 2</fullName>
    </submittedName>
</protein>